<dbReference type="SMART" id="SM00418">
    <property type="entry name" value="HTH_ARSR"/>
    <property type="match status" value="1"/>
</dbReference>
<comment type="caution">
    <text evidence="2">The sequence shown here is derived from an EMBL/GenBank/DDBJ whole genome shotgun (WGS) entry which is preliminary data.</text>
</comment>
<feature type="domain" description="HTH arsR-type" evidence="1">
    <location>
        <begin position="1"/>
        <end position="94"/>
    </location>
</feature>
<dbReference type="EMBL" id="JAPCKI010000001">
    <property type="protein sequence ID" value="MDD2176012.1"/>
    <property type="molecule type" value="Genomic_DNA"/>
</dbReference>
<keyword evidence="3" id="KW-1185">Reference proteome</keyword>
<dbReference type="InterPro" id="IPR036388">
    <property type="entry name" value="WH-like_DNA-bd_sf"/>
</dbReference>
<dbReference type="PANTHER" id="PTHR39168">
    <property type="entry name" value="TRANSCRIPTIONAL REGULATOR-RELATED"/>
    <property type="match status" value="1"/>
</dbReference>
<dbReference type="PANTHER" id="PTHR39168:SF1">
    <property type="entry name" value="TRANSCRIPTIONAL REGULATORY PROTEIN"/>
    <property type="match status" value="1"/>
</dbReference>
<dbReference type="InterPro" id="IPR036390">
    <property type="entry name" value="WH_DNA-bd_sf"/>
</dbReference>
<dbReference type="PROSITE" id="PS50987">
    <property type="entry name" value="HTH_ARSR_2"/>
    <property type="match status" value="1"/>
</dbReference>
<gene>
    <name evidence="2" type="ORF">OIN59_01130</name>
</gene>
<evidence type="ECO:0000313" key="2">
    <source>
        <dbReference type="EMBL" id="MDD2176012.1"/>
    </source>
</evidence>
<dbReference type="NCBIfam" id="NF033788">
    <property type="entry name" value="HTH_metalloreg"/>
    <property type="match status" value="1"/>
</dbReference>
<dbReference type="InterPro" id="IPR052543">
    <property type="entry name" value="HTH_Metal-responsive_Reg"/>
</dbReference>
<dbReference type="Gene3D" id="1.10.10.10">
    <property type="entry name" value="Winged helix-like DNA-binding domain superfamily/Winged helix DNA-binding domain"/>
    <property type="match status" value="1"/>
</dbReference>
<dbReference type="CDD" id="cd00090">
    <property type="entry name" value="HTH_ARSR"/>
    <property type="match status" value="1"/>
</dbReference>
<protein>
    <submittedName>
        <fullName evidence="2">Winged helix-turn-helix domain-containing protein</fullName>
    </submittedName>
</protein>
<proteinExistence type="predicted"/>
<evidence type="ECO:0000313" key="3">
    <source>
        <dbReference type="Proteomes" id="UP001148932"/>
    </source>
</evidence>
<dbReference type="InterPro" id="IPR011991">
    <property type="entry name" value="ArsR-like_HTH"/>
</dbReference>
<organism evidence="2 3">
    <name type="scientific">Acidovorax benzenivorans</name>
    <dbReference type="NCBI Taxonomy" id="2987520"/>
    <lineage>
        <taxon>Bacteria</taxon>
        <taxon>Pseudomonadati</taxon>
        <taxon>Pseudomonadota</taxon>
        <taxon>Betaproteobacteria</taxon>
        <taxon>Burkholderiales</taxon>
        <taxon>Comamonadaceae</taxon>
        <taxon>Acidovorax</taxon>
    </lineage>
</organism>
<dbReference type="SUPFAM" id="SSF46785">
    <property type="entry name" value="Winged helix' DNA-binding domain"/>
    <property type="match status" value="1"/>
</dbReference>
<dbReference type="Pfam" id="PF12840">
    <property type="entry name" value="HTH_20"/>
    <property type="match status" value="1"/>
</dbReference>
<sequence>MKDGPHIARIAALIGDSARAEVLTALMTDRALTATELADIAGVTKQTTSAHLAKLLDAGLLTVEHQGRHRYFRLADRDVAHLLESLMNVAFRAGAVRLRSSPREPALRRARMCYDHLAGEVGVQFYEALVRQGLLQATPQGAAVTPAGAQWFAQVGIDTSTLALQRRMLCRPCLDWSERRHHLGGALGAALLQRLFEGGWAHRAQGSRVVHFTPKGELALRQWLATYPAAPSDTATQPHSPPRHAEHAAAFCRHGPRRNRGLLPSLAVAQTRQAHVAAVACGAEPGAVRVAVDAA</sequence>
<reference evidence="2" key="1">
    <citation type="submission" date="2022-10" db="EMBL/GenBank/DDBJ databases">
        <title>Description of microaerobic benzene degrading bacteria.</title>
        <authorList>
            <person name="Bedics A."/>
            <person name="Tancsics A."/>
            <person name="Banerjee S."/>
        </authorList>
    </citation>
    <scope>NUCLEOTIDE SEQUENCE</scope>
    <source>
        <strain evidence="2">D2M1</strain>
    </source>
</reference>
<dbReference type="Proteomes" id="UP001148932">
    <property type="component" value="Unassembled WGS sequence"/>
</dbReference>
<dbReference type="InterPro" id="IPR001845">
    <property type="entry name" value="HTH_ArsR_DNA-bd_dom"/>
</dbReference>
<dbReference type="PRINTS" id="PR00778">
    <property type="entry name" value="HTHARSR"/>
</dbReference>
<name>A0ABT5RQP4_9BURK</name>
<accession>A0ABT5RQP4</accession>
<evidence type="ECO:0000259" key="1">
    <source>
        <dbReference type="PROSITE" id="PS50987"/>
    </source>
</evidence>